<organism evidence="1 2">
    <name type="scientific">Planobispora siamensis</name>
    <dbReference type="NCBI Taxonomy" id="936338"/>
    <lineage>
        <taxon>Bacteria</taxon>
        <taxon>Bacillati</taxon>
        <taxon>Actinomycetota</taxon>
        <taxon>Actinomycetes</taxon>
        <taxon>Streptosporangiales</taxon>
        <taxon>Streptosporangiaceae</taxon>
        <taxon>Planobispora</taxon>
    </lineage>
</organism>
<evidence type="ECO:0000313" key="1">
    <source>
        <dbReference type="EMBL" id="GIH96332.1"/>
    </source>
</evidence>
<name>A0A8J3WQ21_9ACTN</name>
<dbReference type="Gene3D" id="3.30.160.240">
    <property type="entry name" value="Rv1738"/>
    <property type="match status" value="1"/>
</dbReference>
<protein>
    <recommendedName>
        <fullName evidence="3">DUF1876 domain-containing protein</fullName>
    </recommendedName>
</protein>
<sequence length="89" mass="9771">MEAKQWSVKIYINESGDDTTARAVLLTRDGTHLSGTGHARRNPADFPVPEIGDELAAARALADLAEKLRVVTSRDIARFAEPPVPSWSW</sequence>
<reference evidence="1 2" key="1">
    <citation type="submission" date="2021-01" db="EMBL/GenBank/DDBJ databases">
        <title>Whole genome shotgun sequence of Planobispora siamensis NBRC 107568.</title>
        <authorList>
            <person name="Komaki H."/>
            <person name="Tamura T."/>
        </authorList>
    </citation>
    <scope>NUCLEOTIDE SEQUENCE [LARGE SCALE GENOMIC DNA]</scope>
    <source>
        <strain evidence="1 2">NBRC 107568</strain>
    </source>
</reference>
<dbReference type="InterPro" id="IPR038070">
    <property type="entry name" value="Rv2632c-like_sf"/>
</dbReference>
<dbReference type="Proteomes" id="UP000619788">
    <property type="component" value="Unassembled WGS sequence"/>
</dbReference>
<dbReference type="AlphaFoldDB" id="A0A8J3WQ21"/>
<evidence type="ECO:0000313" key="2">
    <source>
        <dbReference type="Proteomes" id="UP000619788"/>
    </source>
</evidence>
<comment type="caution">
    <text evidence="1">The sequence shown here is derived from an EMBL/GenBank/DDBJ whole genome shotgun (WGS) entry which is preliminary data.</text>
</comment>
<dbReference type="EMBL" id="BOOJ01000064">
    <property type="protein sequence ID" value="GIH96332.1"/>
    <property type="molecule type" value="Genomic_DNA"/>
</dbReference>
<dbReference type="RefSeq" id="WP_204068379.1">
    <property type="nucleotide sequence ID" value="NZ_BOOJ01000064.1"/>
</dbReference>
<dbReference type="InterPro" id="IPR015057">
    <property type="entry name" value="Rv2632c-like"/>
</dbReference>
<dbReference type="Pfam" id="PF08962">
    <property type="entry name" value="Rv2632c-like"/>
    <property type="match status" value="1"/>
</dbReference>
<dbReference type="SUPFAM" id="SSF143212">
    <property type="entry name" value="Rv2632c-like"/>
    <property type="match status" value="1"/>
</dbReference>
<keyword evidence="2" id="KW-1185">Reference proteome</keyword>
<evidence type="ECO:0008006" key="3">
    <source>
        <dbReference type="Google" id="ProtNLM"/>
    </source>
</evidence>
<accession>A0A8J3WQ21</accession>
<gene>
    <name evidence="1" type="ORF">Psi01_69620</name>
</gene>
<proteinExistence type="predicted"/>